<evidence type="ECO:0000259" key="2">
    <source>
        <dbReference type="Pfam" id="PF23536"/>
    </source>
</evidence>
<dbReference type="AlphaFoldDB" id="A0A1Q8Y9V3"/>
<keyword evidence="1" id="KW-0732">Signal</keyword>
<protein>
    <submittedName>
        <fullName evidence="3">Putative transfer protein TraK</fullName>
    </submittedName>
</protein>
<keyword evidence="4" id="KW-1185">Reference proteome</keyword>
<feature type="chain" id="PRO_5012570662" evidence="1">
    <location>
        <begin position="20"/>
        <end position="322"/>
    </location>
</feature>
<proteinExistence type="predicted"/>
<dbReference type="EMBL" id="MSYM01000020">
    <property type="protein sequence ID" value="OLP04660.1"/>
    <property type="molecule type" value="Genomic_DNA"/>
</dbReference>
<reference evidence="3 4" key="1">
    <citation type="submission" date="2017-01" db="EMBL/GenBank/DDBJ databases">
        <title>Genome sequence of Rhodoferax antarcticus ANT.BR, a psychrophilic purple nonsulfur bacterium from an Antarctic microbial mat.</title>
        <authorList>
            <person name="Baker J."/>
            <person name="Riester C."/>
            <person name="Skinner B."/>
            <person name="Newell A."/>
            <person name="Swingley W."/>
            <person name="Madigan M."/>
            <person name="Jung D."/>
            <person name="Asao M."/>
            <person name="Chen M."/>
            <person name="Loughlin P."/>
            <person name="Pan H."/>
            <person name="Lin S."/>
            <person name="Li N."/>
            <person name="Shaw J."/>
            <person name="Prado M."/>
            <person name="Sherman C."/>
            <person name="Li X."/>
            <person name="Tang J."/>
            <person name="Blankenship R."/>
            <person name="Zhao T."/>
            <person name="Touchman J."/>
            <person name="Sattley M."/>
        </authorList>
    </citation>
    <scope>NUCLEOTIDE SEQUENCE [LARGE SCALE GENOMIC DNA]</scope>
    <source>
        <strain evidence="3 4">ANT.BR</strain>
    </source>
</reference>
<dbReference type="Proteomes" id="UP000185911">
    <property type="component" value="Unassembled WGS sequence"/>
</dbReference>
<feature type="domain" description="TraK C-terminal" evidence="2">
    <location>
        <begin position="220"/>
        <end position="315"/>
    </location>
</feature>
<dbReference type="Pfam" id="PF23536">
    <property type="entry name" value="TraK_C"/>
    <property type="match status" value="1"/>
</dbReference>
<evidence type="ECO:0000313" key="4">
    <source>
        <dbReference type="Proteomes" id="UP000185911"/>
    </source>
</evidence>
<evidence type="ECO:0000313" key="3">
    <source>
        <dbReference type="EMBL" id="OLP04660.1"/>
    </source>
</evidence>
<accession>A0A1Q8Y9V3</accession>
<sequence>MKKQFLISFVSLACASAFAQSSDLQTPDGGPVVPVAAAQSSNFVVIPKKGFIVVPSRKEAPAARAELRASVSPGALDLPLPKPLKADAQLLPGLGMMPGTITENKIKSVKVGTDRNERIYVSLTQLNKIATPFANPKAIDVTGASLKAVGQDIFVQPSSDQPITIYLSDGGAGQSIGLTLVPIANLPAQSIVIEPEAGTMKNLPEQTALDDFVPSDYVGRITSHIKQLALGKTPSGFSKSKLPLAIANNSQMAFETQFKYVGSSYDIFSYKLTSISSSPVELSEETFYTPNVRAVAFYPNAMLQRGQTTNVFVISNHTGGSK</sequence>
<feature type="signal peptide" evidence="1">
    <location>
        <begin position="1"/>
        <end position="19"/>
    </location>
</feature>
<dbReference type="InterPro" id="IPR055397">
    <property type="entry name" value="TraK_C"/>
</dbReference>
<name>A0A1Q8Y9V3_9BURK</name>
<evidence type="ECO:0000256" key="1">
    <source>
        <dbReference type="SAM" id="SignalP"/>
    </source>
</evidence>
<dbReference type="RefSeq" id="WP_158025717.1">
    <property type="nucleotide sequence ID" value="NZ_MSYM01000020.1"/>
</dbReference>
<comment type="caution">
    <text evidence="3">The sequence shown here is derived from an EMBL/GenBank/DDBJ whole genome shotgun (WGS) entry which is preliminary data.</text>
</comment>
<gene>
    <name evidence="3" type="ORF">BLL52_4211</name>
</gene>
<organism evidence="3 4">
    <name type="scientific">Rhodoferax antarcticus ANT.BR</name>
    <dbReference type="NCBI Taxonomy" id="1111071"/>
    <lineage>
        <taxon>Bacteria</taxon>
        <taxon>Pseudomonadati</taxon>
        <taxon>Pseudomonadota</taxon>
        <taxon>Betaproteobacteria</taxon>
        <taxon>Burkholderiales</taxon>
        <taxon>Comamonadaceae</taxon>
        <taxon>Rhodoferax</taxon>
    </lineage>
</organism>